<reference evidence="3" key="2">
    <citation type="journal article" date="2018" name="BMC Genomics">
        <title>A manually annotated Actinidia chinensis var. chinensis (kiwifruit) genome highlights the challenges associated with draft genomes and gene prediction in plants.</title>
        <authorList>
            <person name="Pilkington S.M."/>
            <person name="Crowhurst R."/>
            <person name="Hilario E."/>
            <person name="Nardozza S."/>
            <person name="Fraser L."/>
            <person name="Peng Y."/>
            <person name="Gunaseelan K."/>
            <person name="Simpson R."/>
            <person name="Tahir J."/>
            <person name="Deroles S.C."/>
            <person name="Templeton K."/>
            <person name="Luo Z."/>
            <person name="Davy M."/>
            <person name="Cheng C."/>
            <person name="McNeilage M."/>
            <person name="Scaglione D."/>
            <person name="Liu Y."/>
            <person name="Zhang Q."/>
            <person name="Datson P."/>
            <person name="De Silva N."/>
            <person name="Gardiner S.E."/>
            <person name="Bassett H."/>
            <person name="Chagne D."/>
            <person name="McCallum J."/>
            <person name="Dzierzon H."/>
            <person name="Deng C."/>
            <person name="Wang Y.Y."/>
            <person name="Barron L."/>
            <person name="Manako K."/>
            <person name="Bowen J."/>
            <person name="Foster T.M."/>
            <person name="Erridge Z.A."/>
            <person name="Tiffin H."/>
            <person name="Waite C.N."/>
            <person name="Davies K.M."/>
            <person name="Grierson E.P."/>
            <person name="Laing W.A."/>
            <person name="Kirk R."/>
            <person name="Chen X."/>
            <person name="Wood M."/>
            <person name="Montefiori M."/>
            <person name="Brummell D.A."/>
            <person name="Schwinn K.E."/>
            <person name="Catanach A."/>
            <person name="Fullerton C."/>
            <person name="Li D."/>
            <person name="Meiyalaghan S."/>
            <person name="Nieuwenhuizen N."/>
            <person name="Read N."/>
            <person name="Prakash R."/>
            <person name="Hunter D."/>
            <person name="Zhang H."/>
            <person name="McKenzie M."/>
            <person name="Knabel M."/>
            <person name="Harris A."/>
            <person name="Allan A.C."/>
            <person name="Gleave A."/>
            <person name="Chen A."/>
            <person name="Janssen B.J."/>
            <person name="Plunkett B."/>
            <person name="Ampomah-Dwamena C."/>
            <person name="Voogd C."/>
            <person name="Leif D."/>
            <person name="Lafferty D."/>
            <person name="Souleyre E.J.F."/>
            <person name="Varkonyi-Gasic E."/>
            <person name="Gambi F."/>
            <person name="Hanley J."/>
            <person name="Yao J.L."/>
            <person name="Cheung J."/>
            <person name="David K.M."/>
            <person name="Warren B."/>
            <person name="Marsh K."/>
            <person name="Snowden K.C."/>
            <person name="Lin-Wang K."/>
            <person name="Brian L."/>
            <person name="Martinez-Sanchez M."/>
            <person name="Wang M."/>
            <person name="Ileperuma N."/>
            <person name="Macnee N."/>
            <person name="Campin R."/>
            <person name="McAtee P."/>
            <person name="Drummond R.S.M."/>
            <person name="Espley R.V."/>
            <person name="Ireland H.S."/>
            <person name="Wu R."/>
            <person name="Atkinson R.G."/>
            <person name="Karunairetnam S."/>
            <person name="Bulley S."/>
            <person name="Chunkath S."/>
            <person name="Hanley Z."/>
            <person name="Storey R."/>
            <person name="Thrimawithana A.H."/>
            <person name="Thomson S."/>
            <person name="David C."/>
            <person name="Testolin R."/>
            <person name="Huang H."/>
            <person name="Hellens R.P."/>
            <person name="Schaffer R.J."/>
        </authorList>
    </citation>
    <scope>NUCLEOTIDE SEQUENCE [LARGE SCALE GENOMIC DNA]</scope>
    <source>
        <strain evidence="3">cv. Red5</strain>
    </source>
</reference>
<keyword evidence="2" id="KW-0687">Ribonucleoprotein</keyword>
<keyword evidence="2" id="KW-0689">Ribosomal protein</keyword>
<dbReference type="AlphaFoldDB" id="A0A2R6RMZ0"/>
<dbReference type="EMBL" id="NKQK01000004">
    <property type="protein sequence ID" value="PSS31410.1"/>
    <property type="molecule type" value="Genomic_DNA"/>
</dbReference>
<dbReference type="GO" id="GO:0005840">
    <property type="term" value="C:ribosome"/>
    <property type="evidence" value="ECO:0007669"/>
    <property type="project" value="UniProtKB-KW"/>
</dbReference>
<dbReference type="PANTHER" id="PTHR36324:SF1">
    <property type="entry name" value="OS09G0460100 PROTEIN"/>
    <property type="match status" value="1"/>
</dbReference>
<dbReference type="OMA" id="CKYIVAT"/>
<feature type="compositionally biased region" description="Acidic residues" evidence="1">
    <location>
        <begin position="40"/>
        <end position="51"/>
    </location>
</feature>
<evidence type="ECO:0000256" key="1">
    <source>
        <dbReference type="SAM" id="MobiDB-lite"/>
    </source>
</evidence>
<reference evidence="2 3" key="1">
    <citation type="submission" date="2017-07" db="EMBL/GenBank/DDBJ databases">
        <title>An improved, manually edited Actinidia chinensis var. chinensis (kiwifruit) genome highlights the challenges associated with draft genomes and gene prediction in plants.</title>
        <authorList>
            <person name="Pilkington S."/>
            <person name="Crowhurst R."/>
            <person name="Hilario E."/>
            <person name="Nardozza S."/>
            <person name="Fraser L."/>
            <person name="Peng Y."/>
            <person name="Gunaseelan K."/>
            <person name="Simpson R."/>
            <person name="Tahir J."/>
            <person name="Deroles S."/>
            <person name="Templeton K."/>
            <person name="Luo Z."/>
            <person name="Davy M."/>
            <person name="Cheng C."/>
            <person name="Mcneilage M."/>
            <person name="Scaglione D."/>
            <person name="Liu Y."/>
            <person name="Zhang Q."/>
            <person name="Datson P."/>
            <person name="De Silva N."/>
            <person name="Gardiner S."/>
            <person name="Bassett H."/>
            <person name="Chagne D."/>
            <person name="Mccallum J."/>
            <person name="Dzierzon H."/>
            <person name="Deng C."/>
            <person name="Wang Y.-Y."/>
            <person name="Barron N."/>
            <person name="Manako K."/>
            <person name="Bowen J."/>
            <person name="Foster T."/>
            <person name="Erridge Z."/>
            <person name="Tiffin H."/>
            <person name="Waite C."/>
            <person name="Davies K."/>
            <person name="Grierson E."/>
            <person name="Laing W."/>
            <person name="Kirk R."/>
            <person name="Chen X."/>
            <person name="Wood M."/>
            <person name="Montefiori M."/>
            <person name="Brummell D."/>
            <person name="Schwinn K."/>
            <person name="Catanach A."/>
            <person name="Fullerton C."/>
            <person name="Li D."/>
            <person name="Meiyalaghan S."/>
            <person name="Nieuwenhuizen N."/>
            <person name="Read N."/>
            <person name="Prakash R."/>
            <person name="Hunter D."/>
            <person name="Zhang H."/>
            <person name="Mckenzie M."/>
            <person name="Knabel M."/>
            <person name="Harris A."/>
            <person name="Allan A."/>
            <person name="Chen A."/>
            <person name="Janssen B."/>
            <person name="Plunkett B."/>
            <person name="Dwamena C."/>
            <person name="Voogd C."/>
            <person name="Leif D."/>
            <person name="Lafferty D."/>
            <person name="Souleyre E."/>
            <person name="Varkonyi-Gasic E."/>
            <person name="Gambi F."/>
            <person name="Hanley J."/>
            <person name="Yao J.-L."/>
            <person name="Cheung J."/>
            <person name="David K."/>
            <person name="Warren B."/>
            <person name="Marsh K."/>
            <person name="Snowden K."/>
            <person name="Lin-Wang K."/>
            <person name="Brian L."/>
            <person name="Martinez-Sanchez M."/>
            <person name="Wang M."/>
            <person name="Ileperuma N."/>
            <person name="Macnee N."/>
            <person name="Campin R."/>
            <person name="Mcatee P."/>
            <person name="Drummond R."/>
            <person name="Espley R."/>
            <person name="Ireland H."/>
            <person name="Wu R."/>
            <person name="Atkinson R."/>
            <person name="Karunairetnam S."/>
            <person name="Bulley S."/>
            <person name="Chunkath S."/>
            <person name="Hanley Z."/>
            <person name="Storey R."/>
            <person name="Thrimawithana A."/>
            <person name="Thomson S."/>
            <person name="David C."/>
            <person name="Testolin R."/>
        </authorList>
    </citation>
    <scope>NUCLEOTIDE SEQUENCE [LARGE SCALE GENOMIC DNA]</scope>
    <source>
        <strain evidence="3">cv. Red5</strain>
        <tissue evidence="2">Young leaf</tissue>
    </source>
</reference>
<protein>
    <submittedName>
        <fullName evidence="2">60S ribosomal protein</fullName>
    </submittedName>
</protein>
<dbReference type="Gramene" id="PSS31410">
    <property type="protein sequence ID" value="PSS31410"/>
    <property type="gene ID" value="CEY00_Acc04706"/>
</dbReference>
<dbReference type="STRING" id="1590841.A0A2R6RMZ0"/>
<organism evidence="2 3">
    <name type="scientific">Actinidia chinensis var. chinensis</name>
    <name type="common">Chinese soft-hair kiwi</name>
    <dbReference type="NCBI Taxonomy" id="1590841"/>
    <lineage>
        <taxon>Eukaryota</taxon>
        <taxon>Viridiplantae</taxon>
        <taxon>Streptophyta</taxon>
        <taxon>Embryophyta</taxon>
        <taxon>Tracheophyta</taxon>
        <taxon>Spermatophyta</taxon>
        <taxon>Magnoliopsida</taxon>
        <taxon>eudicotyledons</taxon>
        <taxon>Gunneridae</taxon>
        <taxon>Pentapetalae</taxon>
        <taxon>asterids</taxon>
        <taxon>Ericales</taxon>
        <taxon>Actinidiaceae</taxon>
        <taxon>Actinidia</taxon>
    </lineage>
</organism>
<keyword evidence="3" id="KW-1185">Reference proteome</keyword>
<dbReference type="OrthoDB" id="1930572at2759"/>
<dbReference type="Proteomes" id="UP000241394">
    <property type="component" value="Chromosome LG4"/>
</dbReference>
<accession>A0A2R6RMZ0</accession>
<feature type="region of interest" description="Disordered" evidence="1">
    <location>
        <begin position="31"/>
        <end position="51"/>
    </location>
</feature>
<dbReference type="FunCoup" id="A0A2R6RMZ0">
    <property type="interactions" value="424"/>
</dbReference>
<evidence type="ECO:0000313" key="3">
    <source>
        <dbReference type="Proteomes" id="UP000241394"/>
    </source>
</evidence>
<proteinExistence type="predicted"/>
<comment type="caution">
    <text evidence="2">The sequence shown here is derived from an EMBL/GenBank/DDBJ whole genome shotgun (WGS) entry which is preliminary data.</text>
</comment>
<evidence type="ECO:0000313" key="2">
    <source>
        <dbReference type="EMBL" id="PSS31410.1"/>
    </source>
</evidence>
<dbReference type="PANTHER" id="PTHR36324">
    <property type="entry name" value="OS09G0460100 PROTEIN"/>
    <property type="match status" value="1"/>
</dbReference>
<sequence>MSFFYLEEPPNPTKRCKFLTSNLKDAFVNCRGRSSSSNKEEEDSENYTDDEQEVVVSEIRSRAMEAKTRRKATFTMNSFSWIFSPTTLELFITPKRMQQNEEINCEEREDFFSVGSCFSCCSSERSTEAFLSVKTTFSRCSSLSGLDRQDFQPFLVQEFWHGLDIRDLRRRSIIQKFCRCEGWPFGLFRKALLLPPLPKSPSDSWSWRKRC</sequence>
<name>A0A2R6RMZ0_ACTCC</name>
<dbReference type="InParanoid" id="A0A2R6RMZ0"/>
<gene>
    <name evidence="2" type="ORF">CEY00_Acc04706</name>
</gene>